<dbReference type="InterPro" id="IPR036047">
    <property type="entry name" value="F-box-like_dom_sf"/>
</dbReference>
<reference evidence="2 3" key="1">
    <citation type="submission" date="2014-04" db="EMBL/GenBank/DDBJ databases">
        <authorList>
            <consortium name="DOE Joint Genome Institute"/>
            <person name="Kuo A."/>
            <person name="Gay G."/>
            <person name="Dore J."/>
            <person name="Kohler A."/>
            <person name="Nagy L.G."/>
            <person name="Floudas D."/>
            <person name="Copeland A."/>
            <person name="Barry K.W."/>
            <person name="Cichocki N."/>
            <person name="Veneault-Fourrey C."/>
            <person name="LaButti K."/>
            <person name="Lindquist E.A."/>
            <person name="Lipzen A."/>
            <person name="Lundell T."/>
            <person name="Morin E."/>
            <person name="Murat C."/>
            <person name="Sun H."/>
            <person name="Tunlid A."/>
            <person name="Henrissat B."/>
            <person name="Grigoriev I.V."/>
            <person name="Hibbett D.S."/>
            <person name="Martin F."/>
            <person name="Nordberg H.P."/>
            <person name="Cantor M.N."/>
            <person name="Hua S.X."/>
        </authorList>
    </citation>
    <scope>NUCLEOTIDE SEQUENCE [LARGE SCALE GENOMIC DNA]</scope>
    <source>
        <strain evidence="3">h7</strain>
    </source>
</reference>
<evidence type="ECO:0000313" key="2">
    <source>
        <dbReference type="EMBL" id="KIM44138.1"/>
    </source>
</evidence>
<dbReference type="Pfam" id="PF12937">
    <property type="entry name" value="F-box-like"/>
    <property type="match status" value="1"/>
</dbReference>
<evidence type="ECO:0000259" key="1">
    <source>
        <dbReference type="SMART" id="SM00256"/>
    </source>
</evidence>
<dbReference type="HOGENOM" id="CLU_028894_0_0_1"/>
<sequence>MPTSESTSEALPTELWLEIFSYLPRKSRRKAMGINRFFFDLVLDELYEEVCIVADNEETLHRFSQLQNEAIATRVQRLYISPKFLSGLGNHHEAVVQTTVQQTFRSVLTTFMGAAKPAAGRNASPKVSQGTVLLATAEKNIRLCSNIRELKIVLRDQTLTCPFKSLLKSLWHPESIAPRLKTLILESTPAKLAELLGLSLYKLSNFMTSLEHLDISFSVDPTISDASLATNFNFKPFFGVFKHKLNSLSTSGLLLPHLFDLYKNVPTFTALRKLEIFVIANVRDLFPLNQVSRCIMKHANTLEHLVLKSQVRHLESIVGNSNSLFIDWLTLRGNNHGHQTFSSLVLPHLRIMELGLRDTWVYWNIPSFPVVFPNFARVTPALRELTIADAELPFSRLCELVDCLPTRNGRCTIELLKLHTDMLSQELMDLLAGKVPGLKSLELHLSVATETMAHSSPIQFSFCETIRTRSYPRWKLQHLRITSTSFCGKPHPNIFIMKAVAATLAGEVTLATSYRCDCDPLLN</sequence>
<reference evidence="3" key="2">
    <citation type="submission" date="2015-01" db="EMBL/GenBank/DDBJ databases">
        <title>Evolutionary Origins and Diversification of the Mycorrhizal Mutualists.</title>
        <authorList>
            <consortium name="DOE Joint Genome Institute"/>
            <consortium name="Mycorrhizal Genomics Consortium"/>
            <person name="Kohler A."/>
            <person name="Kuo A."/>
            <person name="Nagy L.G."/>
            <person name="Floudas D."/>
            <person name="Copeland A."/>
            <person name="Barry K.W."/>
            <person name="Cichocki N."/>
            <person name="Veneault-Fourrey C."/>
            <person name="LaButti K."/>
            <person name="Lindquist E.A."/>
            <person name="Lipzen A."/>
            <person name="Lundell T."/>
            <person name="Morin E."/>
            <person name="Murat C."/>
            <person name="Riley R."/>
            <person name="Ohm R."/>
            <person name="Sun H."/>
            <person name="Tunlid A."/>
            <person name="Henrissat B."/>
            <person name="Grigoriev I.V."/>
            <person name="Hibbett D.S."/>
            <person name="Martin F."/>
        </authorList>
    </citation>
    <scope>NUCLEOTIDE SEQUENCE [LARGE SCALE GENOMIC DNA]</scope>
    <source>
        <strain evidence="3">h7</strain>
    </source>
</reference>
<gene>
    <name evidence="2" type="ORF">M413DRAFT_375552</name>
</gene>
<feature type="domain" description="F-box" evidence="1">
    <location>
        <begin position="11"/>
        <end position="50"/>
    </location>
</feature>
<dbReference type="SMART" id="SM00256">
    <property type="entry name" value="FBOX"/>
    <property type="match status" value="1"/>
</dbReference>
<evidence type="ECO:0000313" key="3">
    <source>
        <dbReference type="Proteomes" id="UP000053424"/>
    </source>
</evidence>
<organism evidence="2 3">
    <name type="scientific">Hebeloma cylindrosporum</name>
    <dbReference type="NCBI Taxonomy" id="76867"/>
    <lineage>
        <taxon>Eukaryota</taxon>
        <taxon>Fungi</taxon>
        <taxon>Dikarya</taxon>
        <taxon>Basidiomycota</taxon>
        <taxon>Agaricomycotina</taxon>
        <taxon>Agaricomycetes</taxon>
        <taxon>Agaricomycetidae</taxon>
        <taxon>Agaricales</taxon>
        <taxon>Agaricineae</taxon>
        <taxon>Hymenogastraceae</taxon>
        <taxon>Hebeloma</taxon>
    </lineage>
</organism>
<dbReference type="OrthoDB" id="3049838at2759"/>
<keyword evidence="3" id="KW-1185">Reference proteome</keyword>
<accession>A0A0C2Y2V1</accession>
<name>A0A0C2Y2V1_HEBCY</name>
<dbReference type="Proteomes" id="UP000053424">
    <property type="component" value="Unassembled WGS sequence"/>
</dbReference>
<dbReference type="SUPFAM" id="SSF81383">
    <property type="entry name" value="F-box domain"/>
    <property type="match status" value="1"/>
</dbReference>
<protein>
    <recommendedName>
        <fullName evidence="1">F-box domain-containing protein</fullName>
    </recommendedName>
</protein>
<dbReference type="InterPro" id="IPR001810">
    <property type="entry name" value="F-box_dom"/>
</dbReference>
<dbReference type="EMBL" id="KN831774">
    <property type="protein sequence ID" value="KIM44138.1"/>
    <property type="molecule type" value="Genomic_DNA"/>
</dbReference>
<proteinExistence type="predicted"/>
<dbReference type="AlphaFoldDB" id="A0A0C2Y2V1"/>